<keyword evidence="6" id="KW-1185">Reference proteome</keyword>
<gene>
    <name evidence="5" type="ORF">GFSPODELE1_LOCUS8516</name>
</gene>
<dbReference type="Pfam" id="PF13087">
    <property type="entry name" value="AAA_12"/>
    <property type="match status" value="1"/>
</dbReference>
<protein>
    <recommendedName>
        <fullName evidence="7">RNA-directed RNA polymerase</fullName>
    </recommendedName>
</protein>
<dbReference type="Pfam" id="PF05183">
    <property type="entry name" value="RdRP"/>
    <property type="match status" value="1"/>
</dbReference>
<organism evidence="5 6">
    <name type="scientific">Somion occarium</name>
    <dbReference type="NCBI Taxonomy" id="3059160"/>
    <lineage>
        <taxon>Eukaryota</taxon>
        <taxon>Fungi</taxon>
        <taxon>Dikarya</taxon>
        <taxon>Basidiomycota</taxon>
        <taxon>Agaricomycotina</taxon>
        <taxon>Agaricomycetes</taxon>
        <taxon>Polyporales</taxon>
        <taxon>Cerrenaceae</taxon>
        <taxon>Somion</taxon>
    </lineage>
</organism>
<dbReference type="Proteomes" id="UP001497453">
    <property type="component" value="Chromosome 6"/>
</dbReference>
<feature type="region of interest" description="Disordered" evidence="1">
    <location>
        <begin position="1095"/>
        <end position="1123"/>
    </location>
</feature>
<evidence type="ECO:0000259" key="3">
    <source>
        <dbReference type="Pfam" id="PF13086"/>
    </source>
</evidence>
<evidence type="ECO:0000313" key="6">
    <source>
        <dbReference type="Proteomes" id="UP001497453"/>
    </source>
</evidence>
<dbReference type="InterPro" id="IPR007855">
    <property type="entry name" value="RDRP"/>
</dbReference>
<dbReference type="InterPro" id="IPR057596">
    <property type="entry name" value="RDRP_core"/>
</dbReference>
<feature type="domain" description="RDRP core" evidence="2">
    <location>
        <begin position="59"/>
        <end position="564"/>
    </location>
</feature>
<dbReference type="InterPro" id="IPR047187">
    <property type="entry name" value="SF1_C_Upf1"/>
</dbReference>
<proteinExistence type="predicted"/>
<dbReference type="SUPFAM" id="SSF52540">
    <property type="entry name" value="P-loop containing nucleoside triphosphate hydrolases"/>
    <property type="match status" value="1"/>
</dbReference>
<sequence>MATVVLRHGTSPTDGSWVFSNVAIPPTNRPGYGKHISVTSDNISLSVIQFPQNRIIQGDDPSKFILVSFAQLRFKPEQLSQVEMGSAAATREYEIRLFREGLVLNGVQYRFYGHSNSQLRSRSCFLREARNDEELDRKIYSFGDFQKIMNVAKRAKRIGLLFSEAKIDWILEPKWTADIEDIVVNGENFSDGCGLISRKFAIQLSRHKRIIFRGKPYTPTVFQIRYRGYKGVLMLSLDLQPEHAHFRKSQKKFTATQNNTFSVVGHSVPYAFARLNNDVVVLLASLGITTEKFVEKQRAYHRWVRDTSTEWQAAFDFLSALGRIELAERLLLEGIDSDAIQKAIRGLQKSEVANFRKNEGGRFRVRTLIPKSRFLFGVCDPYGVLREGEVHVRVMLPREGATTLTNVDVLVVRNPCLHPGDCVKLRAVNHPRLSHLVDCIVFATKGRRAAPSMMSGGDLDGDQFTIIWDPDLVPSTVAESYTYPASREHVNTNITRQDLAKHFASYNSMSLARIVALHSRWARYSSKGAMCDECQELNALHSSVVDGASTRIPSRLENIPKKEGDEEEYVLDALHREAQDFADDFLSNDASASGLAMVDHETAEQFLIALLTTEKMTLSEYEVFVQAVAISRLHHIDLVRYTSHIDFSAMSIAEKHAASATLDLTPEQAPYIWNSLVRSDILQPRDLESRDLGGPLRVQRLYTSSIQGRAGFFEYLKEAIEDYNRRLVILRTDERFSVGIFMRGPITWNDEPPVDNNVLVCFFMPRAMTVSSTYKRSTKGYKLHCSDSRMELYNQQRGDTFIFITRPPPRSGADIITSIALQKISSHVMRQCGRVNRTPVVSLEIHVVSNRDRIGHQAFDLRFEHVQTEEVLRRFDHRPHSFIPSSLQSVIWSERSPEEQVIFQGSRDQAELVLRDSSEDDLMEYMQFAVEHRAEEHVFWIFDALLSHPEPIAEALSQCMDQYPPLAFSVLKKHLTDDHVVLPEWLNHSVPSLIRNIIRSSNQLGIASLVALEKVSVNLSALDLSHYISLLWTAALTVRSPELVQEVFLVMHESHIARHVNDMTYVYAHKQALGVVFDRAEEAADACPCDEFGRPRRQRTKPTRGRLHLPKASNDEADHGTKTLGGSPALVVADIRVDAPTPIRIHSHIRLQVASSPEHSTLPPSVVDAIVVRASKGELFLTLQQPLPPEYAEVDWKLYSAGSIATSKAMLDAVQKLAMEGWESCRFHKIITGTETPELNGISSQTIQDTHSSEISDIPASLNRSQRRAVISASTETMSLIWGPPGNIHSHIVVQILLRFLRRNPDVRILMTASTHNAVDNVLERFVAENEANHLLEDEQILRAATESSRVNKALQKYTIDARLGGSINEDPRLLQKAERRVKQARIVFTTCSGAGLGIIRNIDFDTVLIDEASQITEPVALIPLVKGCKTAVLVGDHEQLRPTVRPMGKALEFDKSLFERLYTGPLYPMMSRTMLDVQYRFSAEVARFCSDEFYNGDLQTGNSRHDDIRNILEPSSFPWPTRNDRIFPVVFVPCSSEEDHGRSSKSNNGQANLVKYIIHLLRTSREDGQAVPSLHDMSVAALTPYSRQVKLLSEILPASVVVSTIDGFQGRESDVVVFSTVRCNMEGDIGFVEDNRRLNVAWTRPKLALIIVGDRRTLSSNPLWTRALNACEEVNIPLPEVVTT</sequence>
<evidence type="ECO:0000259" key="4">
    <source>
        <dbReference type="Pfam" id="PF13087"/>
    </source>
</evidence>
<reference evidence="6" key="1">
    <citation type="submission" date="2024-04" db="EMBL/GenBank/DDBJ databases">
        <authorList>
            <person name="Shaw F."/>
            <person name="Minotto A."/>
        </authorList>
    </citation>
    <scope>NUCLEOTIDE SEQUENCE [LARGE SCALE GENOMIC DNA]</scope>
</reference>
<feature type="domain" description="DNA2/NAM7 helicase helicase" evidence="3">
    <location>
        <begin position="1262"/>
        <end position="1371"/>
    </location>
</feature>
<accession>A0ABP1DY48</accession>
<dbReference type="PANTHER" id="PTHR23079">
    <property type="entry name" value="RNA-DEPENDENT RNA POLYMERASE"/>
    <property type="match status" value="1"/>
</dbReference>
<evidence type="ECO:0008006" key="7">
    <source>
        <dbReference type="Google" id="ProtNLM"/>
    </source>
</evidence>
<dbReference type="EMBL" id="OZ037949">
    <property type="protein sequence ID" value="CAL1711822.1"/>
    <property type="molecule type" value="Genomic_DNA"/>
</dbReference>
<dbReference type="PANTHER" id="PTHR23079:SF55">
    <property type="entry name" value="RNA-DIRECTED RNA POLYMERASE"/>
    <property type="match status" value="1"/>
</dbReference>
<dbReference type="InterPro" id="IPR041677">
    <property type="entry name" value="DNA2/NAM7_AAA_11"/>
</dbReference>
<dbReference type="CDD" id="cd18808">
    <property type="entry name" value="SF1_C_Upf1"/>
    <property type="match status" value="1"/>
</dbReference>
<feature type="domain" description="DNA2/NAM7 helicase helicase" evidence="3">
    <location>
        <begin position="1379"/>
        <end position="1445"/>
    </location>
</feature>
<dbReference type="Pfam" id="PF13086">
    <property type="entry name" value="AAA_11"/>
    <property type="match status" value="2"/>
</dbReference>
<evidence type="ECO:0000259" key="2">
    <source>
        <dbReference type="Pfam" id="PF05183"/>
    </source>
</evidence>
<dbReference type="InterPro" id="IPR041679">
    <property type="entry name" value="DNA2/NAM7-like_C"/>
</dbReference>
<dbReference type="Gene3D" id="3.40.50.300">
    <property type="entry name" value="P-loop containing nucleotide triphosphate hydrolases"/>
    <property type="match status" value="2"/>
</dbReference>
<evidence type="ECO:0000256" key="1">
    <source>
        <dbReference type="SAM" id="MobiDB-lite"/>
    </source>
</evidence>
<feature type="domain" description="DNA2/NAM7 helicase-like C-terminal" evidence="4">
    <location>
        <begin position="1455"/>
        <end position="1656"/>
    </location>
</feature>
<dbReference type="InterPro" id="IPR027417">
    <property type="entry name" value="P-loop_NTPase"/>
</dbReference>
<feature type="compositionally biased region" description="Basic residues" evidence="1">
    <location>
        <begin position="1095"/>
        <end position="1109"/>
    </location>
</feature>
<name>A0ABP1DY48_9APHY</name>
<evidence type="ECO:0000313" key="5">
    <source>
        <dbReference type="EMBL" id="CAL1711822.1"/>
    </source>
</evidence>